<dbReference type="EMBL" id="FOYW01000001">
    <property type="protein sequence ID" value="SFR54434.1"/>
    <property type="molecule type" value="Genomic_DNA"/>
</dbReference>
<accession>A0A1I6HJ86</accession>
<dbReference type="SUPFAM" id="SSF53955">
    <property type="entry name" value="Lysozyme-like"/>
    <property type="match status" value="1"/>
</dbReference>
<gene>
    <name evidence="1" type="ORF">SAMN05216203_1283</name>
</gene>
<evidence type="ECO:0000313" key="2">
    <source>
        <dbReference type="Proteomes" id="UP000198644"/>
    </source>
</evidence>
<dbReference type="RefSeq" id="WP_092009906.1">
    <property type="nucleotide sequence ID" value="NZ_FOYW01000001.1"/>
</dbReference>
<protein>
    <submittedName>
        <fullName evidence="1">Putative chitinase</fullName>
    </submittedName>
</protein>
<dbReference type="STRING" id="650891.SAMN05216203_1283"/>
<dbReference type="InterPro" id="IPR052354">
    <property type="entry name" value="Cell_Wall_Dynamics_Protein"/>
</dbReference>
<keyword evidence="2" id="KW-1185">Reference proteome</keyword>
<dbReference type="AlphaFoldDB" id="A0A1I6HJ86"/>
<dbReference type="PANTHER" id="PTHR34408">
    <property type="entry name" value="FAMILY PROTEIN, PUTATIVE-RELATED"/>
    <property type="match status" value="1"/>
</dbReference>
<evidence type="ECO:0000313" key="1">
    <source>
        <dbReference type="EMBL" id="SFR54434.1"/>
    </source>
</evidence>
<organism evidence="1 2">
    <name type="scientific">Marinobacter daqiaonensis</name>
    <dbReference type="NCBI Taxonomy" id="650891"/>
    <lineage>
        <taxon>Bacteria</taxon>
        <taxon>Pseudomonadati</taxon>
        <taxon>Pseudomonadota</taxon>
        <taxon>Gammaproteobacteria</taxon>
        <taxon>Pseudomonadales</taxon>
        <taxon>Marinobacteraceae</taxon>
        <taxon>Marinobacter</taxon>
    </lineage>
</organism>
<dbReference type="InterPro" id="IPR023346">
    <property type="entry name" value="Lysozyme-like_dom_sf"/>
</dbReference>
<reference evidence="1 2" key="1">
    <citation type="submission" date="2016-10" db="EMBL/GenBank/DDBJ databases">
        <authorList>
            <person name="de Groot N.N."/>
        </authorList>
    </citation>
    <scope>NUCLEOTIDE SEQUENCE [LARGE SCALE GENOMIC DNA]</scope>
    <source>
        <strain evidence="1 2">CGMCC 1.9167</strain>
    </source>
</reference>
<dbReference type="PANTHER" id="PTHR34408:SF1">
    <property type="entry name" value="GLYCOSYL HYDROLASE FAMILY 19 DOMAIN-CONTAINING PROTEIN HI_1415"/>
    <property type="match status" value="1"/>
</dbReference>
<name>A0A1I6HJ86_9GAMM</name>
<dbReference type="Gene3D" id="1.10.530.10">
    <property type="match status" value="1"/>
</dbReference>
<dbReference type="OrthoDB" id="9798982at2"/>
<proteinExistence type="predicted"/>
<sequence length="233" mass="26616">MKGKIDVQHLRKIWSNRQWVGDDFLTEIANEVTSSLAVGKIDSELRICHFFAQVRQEVGPRFLLEENLNYRPDVLKKIFLFYKNNPALADAHGYDRAKGKSADKEAIANHAYANRIGNGNASSGDGWRYRGRGMIQLTGRANYTRFQSVYSRLWPDGTDCLENPDLLLQPKYSLRSALAFWVDNGLYQVADRGIDRDVTDAITRVVNRHTSSYSVRHDNFSEFMKNGVFDGVF</sequence>
<dbReference type="Proteomes" id="UP000198644">
    <property type="component" value="Unassembled WGS sequence"/>
</dbReference>